<dbReference type="Gene3D" id="2.60.120.260">
    <property type="entry name" value="Galactose-binding domain-like"/>
    <property type="match status" value="1"/>
</dbReference>
<dbReference type="Pfam" id="PF20736">
    <property type="entry name" value="Glyco_hydro127M"/>
    <property type="match status" value="1"/>
</dbReference>
<dbReference type="SUPFAM" id="SSF48208">
    <property type="entry name" value="Six-hairpin glycosidases"/>
    <property type="match status" value="1"/>
</dbReference>
<evidence type="ECO:0000259" key="3">
    <source>
        <dbReference type="Pfam" id="PF20736"/>
    </source>
</evidence>
<dbReference type="InterPro" id="IPR012878">
    <property type="entry name" value="Beta-AFase-like_GH127_cat"/>
</dbReference>
<gene>
    <name evidence="4" type="ORF">JI741_01290</name>
</gene>
<dbReference type="GO" id="GO:0016787">
    <property type="term" value="F:hydrolase activity"/>
    <property type="evidence" value="ECO:0007669"/>
    <property type="project" value="UniProtKB-KW"/>
</dbReference>
<proteinExistence type="predicted"/>
<name>A0ABS1KK50_9BACT</name>
<feature type="domain" description="Glycoside hydrolase GH146 substrate-binding" evidence="2">
    <location>
        <begin position="661"/>
        <end position="796"/>
    </location>
</feature>
<dbReference type="EMBL" id="JAERRB010000001">
    <property type="protein sequence ID" value="MBL0739826.1"/>
    <property type="molecule type" value="Genomic_DNA"/>
</dbReference>
<dbReference type="Pfam" id="PF07944">
    <property type="entry name" value="Beta-AFase-like_GH127_cat"/>
    <property type="match status" value="1"/>
</dbReference>
<dbReference type="PANTHER" id="PTHR31151">
    <property type="entry name" value="PROLINE-TRNA LIGASE (DUF1680)"/>
    <property type="match status" value="1"/>
</dbReference>
<evidence type="ECO:0000259" key="1">
    <source>
        <dbReference type="Pfam" id="PF07944"/>
    </source>
</evidence>
<dbReference type="RefSeq" id="WP_202006793.1">
    <property type="nucleotide sequence ID" value="NZ_JAERRB010000001.1"/>
</dbReference>
<organism evidence="4 5">
    <name type="scientific">Chryseolinea lacunae</name>
    <dbReference type="NCBI Taxonomy" id="2801331"/>
    <lineage>
        <taxon>Bacteria</taxon>
        <taxon>Pseudomonadati</taxon>
        <taxon>Bacteroidota</taxon>
        <taxon>Cytophagia</taxon>
        <taxon>Cytophagales</taxon>
        <taxon>Fulvivirgaceae</taxon>
        <taxon>Chryseolinea</taxon>
    </lineage>
</organism>
<evidence type="ECO:0000313" key="4">
    <source>
        <dbReference type="EMBL" id="MBL0739826.1"/>
    </source>
</evidence>
<sequence length="800" mass="90388">MLSFISSHTRRHAVALAVFSLFGVVATVRDANGQSYLPDENNARVKVKPQVAIAAYPFALNEVNLLPSVFTDARDADIKYLLVIEPDRLLSQFRTHSGLKPKAEKYGGWESDGLAGHTLGHYLSACAIEYAVSGNPEFLKRVNYIVDELEACQVARKTGYVGAIPREDSVFMEVSQGQIRSRGFDLNGSWSPWYTIHKVMAGLLDAYLYCNNDKALAIEQRMADWTETTLKNLNDEQIQKMLLCEYGGMNEVLVNTYAFTKNKKYLDLSYKFHDKVVLDSLAKRVDILPGRHSNTQIPKVIGTVRRYELTGAKSDFVIGDFFWKTVVNHHSYAPGGNSNYEYLSEADKLNDKLTDNTMETCNTYNMLKLTRHLFALQPSAELMEYYERGLYNHILASQNHKTGMMCYFVPLRMGTRKEFSDEFNTFTCCVGSGIENHVKYGESIFFRGKDGSVYVNLFIPSVLNWKEKDFRLTLNSKIPQEKTIRLTIQTSQAQTRTIRIRKPQWAPKEIVVRVNGKAVAASVAQDGYIALTQKWKNNDEIAVDFESSLHAVAMPDNKDRKAFFYGPILLAGNLGTSEPDPATGIPVLVSDEADANKLFVAESKDALVFKTNKIGAPSDVTLQPFYSVADEFYTVYWDVFSPLAWKDEQQRYEEKKKAAYELEKSTVDELRVGEMQPERDHNFTGENLETGESHTRKFRVANDGGSFSFTMKVASGFSYNLIATYWGMDNRGRNFDILVDGEKIASVDLNKFKESKFYDIAYKVPTHLVTGKTSVKVTFQAKAKNQAGPLFGVRLVKESR</sequence>
<evidence type="ECO:0000259" key="2">
    <source>
        <dbReference type="Pfam" id="PF20620"/>
    </source>
</evidence>
<dbReference type="InterPro" id="IPR046544">
    <property type="entry name" value="GH146_SB_dom"/>
</dbReference>
<feature type="domain" description="Non-reducing end beta-L-arabinofuranosidase-like GH127 middle" evidence="3">
    <location>
        <begin position="453"/>
        <end position="545"/>
    </location>
</feature>
<dbReference type="Pfam" id="PF20620">
    <property type="entry name" value="DUF6805"/>
    <property type="match status" value="1"/>
</dbReference>
<keyword evidence="5" id="KW-1185">Reference proteome</keyword>
<dbReference type="InterPro" id="IPR049046">
    <property type="entry name" value="Beta-AFase-like_GH127_middle"/>
</dbReference>
<comment type="caution">
    <text evidence="4">The sequence shown here is derived from an EMBL/GenBank/DDBJ whole genome shotgun (WGS) entry which is preliminary data.</text>
</comment>
<dbReference type="Proteomes" id="UP000613030">
    <property type="component" value="Unassembled WGS sequence"/>
</dbReference>
<evidence type="ECO:0000313" key="5">
    <source>
        <dbReference type="Proteomes" id="UP000613030"/>
    </source>
</evidence>
<accession>A0ABS1KK50</accession>
<reference evidence="4 5" key="1">
    <citation type="submission" date="2021-01" db="EMBL/GenBank/DDBJ databases">
        <title>Chryseolinea sp. Jin1 Genome sequencing and assembly.</title>
        <authorList>
            <person name="Kim I."/>
        </authorList>
    </citation>
    <scope>NUCLEOTIDE SEQUENCE [LARGE SCALE GENOMIC DNA]</scope>
    <source>
        <strain evidence="4 5">Jin1</strain>
    </source>
</reference>
<keyword evidence="4" id="KW-0378">Hydrolase</keyword>
<feature type="domain" description="Non-reducing end beta-L-arabinofuranosidase-like GH127 catalytic" evidence="1">
    <location>
        <begin position="62"/>
        <end position="442"/>
    </location>
</feature>
<protein>
    <submittedName>
        <fullName evidence="4">Glycoside hydrolase family 127 protein</fullName>
    </submittedName>
</protein>
<dbReference type="PANTHER" id="PTHR31151:SF0">
    <property type="entry name" value="PROLINE-TRNA LIGASE (DUF1680)"/>
    <property type="match status" value="1"/>
</dbReference>
<dbReference type="InterPro" id="IPR008928">
    <property type="entry name" value="6-hairpin_glycosidase_sf"/>
</dbReference>